<organism evidence="3 4">
    <name type="scientific">Synergistes jonesii</name>
    <dbReference type="NCBI Taxonomy" id="2754"/>
    <lineage>
        <taxon>Bacteria</taxon>
        <taxon>Thermotogati</taxon>
        <taxon>Synergistota</taxon>
        <taxon>Synergistia</taxon>
        <taxon>Synergistales</taxon>
        <taxon>Synergistaceae</taxon>
        <taxon>Synergistes</taxon>
    </lineage>
</organism>
<evidence type="ECO:0000313" key="3">
    <source>
        <dbReference type="EMBL" id="KEJ92138.1"/>
    </source>
</evidence>
<feature type="domain" description="DUF1468" evidence="2">
    <location>
        <begin position="8"/>
        <end position="151"/>
    </location>
</feature>
<dbReference type="GeneID" id="90983799"/>
<feature type="transmembrane region" description="Helical" evidence="1">
    <location>
        <begin position="40"/>
        <end position="63"/>
    </location>
</feature>
<keyword evidence="1" id="KW-1133">Transmembrane helix</keyword>
<feature type="transmembrane region" description="Helical" evidence="1">
    <location>
        <begin position="7"/>
        <end position="28"/>
    </location>
</feature>
<feature type="transmembrane region" description="Helical" evidence="1">
    <location>
        <begin position="127"/>
        <end position="146"/>
    </location>
</feature>
<evidence type="ECO:0000313" key="4">
    <source>
        <dbReference type="Proteomes" id="UP000027665"/>
    </source>
</evidence>
<dbReference type="InterPro" id="IPR009936">
    <property type="entry name" value="DUF1468"/>
</dbReference>
<reference evidence="3 4" key="1">
    <citation type="submission" date="2014-04" db="EMBL/GenBank/DDBJ databases">
        <title>Draft Genome Sequence of Synergistes jonesii.</title>
        <authorList>
            <person name="Coil D.A."/>
            <person name="Eisen J.A."/>
            <person name="Holland-Moritz H.E."/>
        </authorList>
    </citation>
    <scope>NUCLEOTIDE SEQUENCE [LARGE SCALE GENOMIC DNA]</scope>
    <source>
        <strain evidence="3 4">78-1</strain>
    </source>
</reference>
<comment type="caution">
    <text evidence="3">The sequence shown here is derived from an EMBL/GenBank/DDBJ whole genome shotgun (WGS) entry which is preliminary data.</text>
</comment>
<evidence type="ECO:0000256" key="1">
    <source>
        <dbReference type="SAM" id="Phobius"/>
    </source>
</evidence>
<dbReference type="Pfam" id="PF07331">
    <property type="entry name" value="TctB"/>
    <property type="match status" value="1"/>
</dbReference>
<evidence type="ECO:0000259" key="2">
    <source>
        <dbReference type="Pfam" id="PF07331"/>
    </source>
</evidence>
<gene>
    <name evidence="3" type="ORF">EH55_05805</name>
</gene>
<proteinExistence type="predicted"/>
<dbReference type="Proteomes" id="UP000027665">
    <property type="component" value="Unassembled WGS sequence"/>
</dbReference>
<keyword evidence="1" id="KW-0812">Transmembrane</keyword>
<dbReference type="RefSeq" id="WP_037976539.1">
    <property type="nucleotide sequence ID" value="NZ_JMKI01000035.1"/>
</dbReference>
<dbReference type="eggNOG" id="ENOG50346ZS">
    <property type="taxonomic scope" value="Bacteria"/>
</dbReference>
<dbReference type="STRING" id="2754.EH55_05805"/>
<sequence length="159" mass="17403">MFRKEDWIFGLISIIIGGFVLFSTQSLLRVQNMTDPAGPAALPRIIAVVMIIIGVIHVFFSLLKIKNCRVLGQAGGRAAGMLKPVFMIVAASIVFIFCLDILGYPIAMLLLIIAVMSFAGVRDIKKLAMTSVITTAVLFAAFFYGLNVNLPLGIFERFF</sequence>
<feature type="transmembrane region" description="Helical" evidence="1">
    <location>
        <begin position="75"/>
        <end position="96"/>
    </location>
</feature>
<keyword evidence="4" id="KW-1185">Reference proteome</keyword>
<dbReference type="EMBL" id="JMKI01000035">
    <property type="protein sequence ID" value="KEJ92138.1"/>
    <property type="molecule type" value="Genomic_DNA"/>
</dbReference>
<dbReference type="OrthoDB" id="9988522at2"/>
<accession>A0A073IP56</accession>
<feature type="transmembrane region" description="Helical" evidence="1">
    <location>
        <begin position="102"/>
        <end position="120"/>
    </location>
</feature>
<dbReference type="AlphaFoldDB" id="A0A073IP56"/>
<protein>
    <recommendedName>
        <fullName evidence="2">DUF1468 domain-containing protein</fullName>
    </recommendedName>
</protein>
<name>A0A073IP56_9BACT</name>
<keyword evidence="1" id="KW-0472">Membrane</keyword>